<dbReference type="PROSITE" id="PS50883">
    <property type="entry name" value="EAL"/>
    <property type="match status" value="1"/>
</dbReference>
<dbReference type="SUPFAM" id="SSF141868">
    <property type="entry name" value="EAL domain-like"/>
    <property type="match status" value="1"/>
</dbReference>
<dbReference type="PANTHER" id="PTHR33121:SF79">
    <property type="entry name" value="CYCLIC DI-GMP PHOSPHODIESTERASE PDED-RELATED"/>
    <property type="match status" value="1"/>
</dbReference>
<evidence type="ECO:0000313" key="3">
    <source>
        <dbReference type="Proteomes" id="UP000502260"/>
    </source>
</evidence>
<keyword evidence="3" id="KW-1185">Reference proteome</keyword>
<dbReference type="Gene3D" id="3.20.20.450">
    <property type="entry name" value="EAL domain"/>
    <property type="match status" value="1"/>
</dbReference>
<dbReference type="Pfam" id="PF00563">
    <property type="entry name" value="EAL"/>
    <property type="match status" value="1"/>
</dbReference>
<organism evidence="2 3">
    <name type="scientific">Sulfurimicrobium lacus</name>
    <dbReference type="NCBI Taxonomy" id="2715678"/>
    <lineage>
        <taxon>Bacteria</taxon>
        <taxon>Pseudomonadati</taxon>
        <taxon>Pseudomonadota</taxon>
        <taxon>Betaproteobacteria</taxon>
        <taxon>Nitrosomonadales</taxon>
        <taxon>Sulfuricellaceae</taxon>
        <taxon>Sulfurimicrobium</taxon>
    </lineage>
</organism>
<dbReference type="GO" id="GO:0071111">
    <property type="term" value="F:cyclic-guanylate-specific phosphodiesterase activity"/>
    <property type="evidence" value="ECO:0007669"/>
    <property type="project" value="InterPro"/>
</dbReference>
<accession>A0A6F8VBS3</accession>
<dbReference type="KEGG" id="slac:SKTS_20540"/>
<name>A0A6F8VBS3_9PROT</name>
<dbReference type="EMBL" id="AP022853">
    <property type="protein sequence ID" value="BCB27168.1"/>
    <property type="molecule type" value="Genomic_DNA"/>
</dbReference>
<gene>
    <name evidence="2" type="ORF">SKTS_20540</name>
</gene>
<protein>
    <recommendedName>
        <fullName evidence="1">EAL domain-containing protein</fullName>
    </recommendedName>
</protein>
<dbReference type="SMART" id="SM00052">
    <property type="entry name" value="EAL"/>
    <property type="match status" value="1"/>
</dbReference>
<dbReference type="Proteomes" id="UP000502260">
    <property type="component" value="Chromosome"/>
</dbReference>
<dbReference type="AlphaFoldDB" id="A0A6F8VBS3"/>
<dbReference type="InterPro" id="IPR050706">
    <property type="entry name" value="Cyclic-di-GMP_PDE-like"/>
</dbReference>
<reference evidence="3" key="1">
    <citation type="submission" date="2020-03" db="EMBL/GenBank/DDBJ databases">
        <title>Complete genome sequence of sulfur-oxidizing bacterium skT11.</title>
        <authorList>
            <person name="Kanda M."/>
            <person name="Kojima H."/>
            <person name="Fukui M."/>
        </authorList>
    </citation>
    <scope>NUCLEOTIDE SEQUENCE [LARGE SCALE GENOMIC DNA]</scope>
    <source>
        <strain evidence="3">skT11</strain>
    </source>
</reference>
<dbReference type="PANTHER" id="PTHR33121">
    <property type="entry name" value="CYCLIC DI-GMP PHOSPHODIESTERASE PDEF"/>
    <property type="match status" value="1"/>
</dbReference>
<sequence>MRDLGVVLAIDDFGTGYSSLAYLKRLPIQILKLDLSFVKDIESDEDDAAICAATIALAHTLGIDVVAEGVETGAQRAFLADEHRCDMLQGYLFSRPVPAPDIEKWLASQPQGL</sequence>
<proteinExistence type="predicted"/>
<evidence type="ECO:0000259" key="1">
    <source>
        <dbReference type="PROSITE" id="PS50883"/>
    </source>
</evidence>
<dbReference type="CDD" id="cd01948">
    <property type="entry name" value="EAL"/>
    <property type="match status" value="1"/>
</dbReference>
<evidence type="ECO:0000313" key="2">
    <source>
        <dbReference type="EMBL" id="BCB27168.1"/>
    </source>
</evidence>
<dbReference type="InterPro" id="IPR001633">
    <property type="entry name" value="EAL_dom"/>
</dbReference>
<feature type="domain" description="EAL" evidence="1">
    <location>
        <begin position="1"/>
        <end position="110"/>
    </location>
</feature>
<dbReference type="InterPro" id="IPR035919">
    <property type="entry name" value="EAL_sf"/>
</dbReference>